<dbReference type="GO" id="GO:0009055">
    <property type="term" value="F:electron transfer activity"/>
    <property type="evidence" value="ECO:0007669"/>
    <property type="project" value="InterPro"/>
</dbReference>
<keyword evidence="2 7" id="KW-0349">Heme</keyword>
<dbReference type="GO" id="GO:0022900">
    <property type="term" value="P:electron transport chain"/>
    <property type="evidence" value="ECO:0007669"/>
    <property type="project" value="InterPro"/>
</dbReference>
<accession>A0A8J3GH53</accession>
<evidence type="ECO:0000256" key="2">
    <source>
        <dbReference type="ARBA" id="ARBA00022617"/>
    </source>
</evidence>
<feature type="binding site" description="covalent" evidence="7">
    <location>
        <position position="136"/>
    </location>
    <ligand>
        <name>heme c</name>
        <dbReference type="ChEBI" id="CHEBI:61717"/>
    </ligand>
</feature>
<evidence type="ECO:0000256" key="3">
    <source>
        <dbReference type="ARBA" id="ARBA00022723"/>
    </source>
</evidence>
<keyword evidence="5 6" id="KW-0408">Iron</keyword>
<keyword evidence="3 6" id="KW-0479">Metal-binding</keyword>
<dbReference type="GO" id="GO:0042597">
    <property type="term" value="C:periplasmic space"/>
    <property type="evidence" value="ECO:0007669"/>
    <property type="project" value="InterPro"/>
</dbReference>
<keyword evidence="1" id="KW-0813">Transport</keyword>
<evidence type="ECO:0000313" key="9">
    <source>
        <dbReference type="EMBL" id="GHC69608.1"/>
    </source>
</evidence>
<feature type="chain" id="PRO_5035234677" evidence="8">
    <location>
        <begin position="21"/>
        <end position="142"/>
    </location>
</feature>
<evidence type="ECO:0000256" key="4">
    <source>
        <dbReference type="ARBA" id="ARBA00022982"/>
    </source>
</evidence>
<feature type="binding site" description="covalent" evidence="7">
    <location>
        <position position="133"/>
    </location>
    <ligand>
        <name>heme c</name>
        <dbReference type="ChEBI" id="CHEBI:61717"/>
    </ligand>
</feature>
<dbReference type="GO" id="GO:0020037">
    <property type="term" value="F:heme binding"/>
    <property type="evidence" value="ECO:0007669"/>
    <property type="project" value="InterPro"/>
</dbReference>
<name>A0A8J3GH53_9HYPH</name>
<reference evidence="9" key="2">
    <citation type="submission" date="2020-09" db="EMBL/GenBank/DDBJ databases">
        <authorList>
            <person name="Sun Q."/>
            <person name="Kim S."/>
        </authorList>
    </citation>
    <scope>NUCLEOTIDE SEQUENCE</scope>
    <source>
        <strain evidence="9">KCTC 42097</strain>
    </source>
</reference>
<dbReference type="Gene3D" id="1.20.120.10">
    <property type="entry name" value="Cytochrome c/b562"/>
    <property type="match status" value="1"/>
</dbReference>
<evidence type="ECO:0000313" key="10">
    <source>
        <dbReference type="Proteomes" id="UP000641137"/>
    </source>
</evidence>
<dbReference type="PROSITE" id="PS51009">
    <property type="entry name" value="CYTCII"/>
    <property type="match status" value="1"/>
</dbReference>
<comment type="PTM">
    <text evidence="7">Binds 1 heme group per subunit.</text>
</comment>
<evidence type="ECO:0000256" key="6">
    <source>
        <dbReference type="PIRSR" id="PIRSR000027-1"/>
    </source>
</evidence>
<feature type="binding site" description="axial binding residue" evidence="6">
    <location>
        <position position="137"/>
    </location>
    <ligand>
        <name>heme c</name>
        <dbReference type="ChEBI" id="CHEBI:61717"/>
    </ligand>
    <ligandPart>
        <name>Fe</name>
        <dbReference type="ChEBI" id="CHEBI:18248"/>
    </ligandPart>
</feature>
<evidence type="ECO:0000256" key="5">
    <source>
        <dbReference type="ARBA" id="ARBA00023004"/>
    </source>
</evidence>
<evidence type="ECO:0000256" key="8">
    <source>
        <dbReference type="SAM" id="SignalP"/>
    </source>
</evidence>
<dbReference type="EMBL" id="BMZO01000004">
    <property type="protein sequence ID" value="GHC69608.1"/>
    <property type="molecule type" value="Genomic_DNA"/>
</dbReference>
<dbReference type="InterPro" id="IPR010980">
    <property type="entry name" value="Cyt_c/b562"/>
</dbReference>
<keyword evidence="4" id="KW-0249">Electron transport</keyword>
<dbReference type="SUPFAM" id="SSF47175">
    <property type="entry name" value="Cytochromes"/>
    <property type="match status" value="1"/>
</dbReference>
<organism evidence="9 10">
    <name type="scientific">Limoniibacter endophyticus</name>
    <dbReference type="NCBI Taxonomy" id="1565040"/>
    <lineage>
        <taxon>Bacteria</taxon>
        <taxon>Pseudomonadati</taxon>
        <taxon>Pseudomonadota</taxon>
        <taxon>Alphaproteobacteria</taxon>
        <taxon>Hyphomicrobiales</taxon>
        <taxon>Bartonellaceae</taxon>
        <taxon>Limoniibacter</taxon>
    </lineage>
</organism>
<keyword evidence="8" id="KW-0732">Signal</keyword>
<dbReference type="InterPro" id="IPR012127">
    <property type="entry name" value="Cyt_c_prime"/>
</dbReference>
<dbReference type="AlphaFoldDB" id="A0A8J3GH53"/>
<dbReference type="InterPro" id="IPR002321">
    <property type="entry name" value="Cyt_c_II"/>
</dbReference>
<dbReference type="GO" id="GO:0005506">
    <property type="term" value="F:iron ion binding"/>
    <property type="evidence" value="ECO:0007669"/>
    <property type="project" value="InterPro"/>
</dbReference>
<dbReference type="Proteomes" id="UP000641137">
    <property type="component" value="Unassembled WGS sequence"/>
</dbReference>
<dbReference type="PIRSF" id="PIRSF000027">
    <property type="entry name" value="Cytc_c_prime"/>
    <property type="match status" value="1"/>
</dbReference>
<sequence>MLKPIASVVFLAASTLVSHADPIADRQALMKENAAVMRVLAPMAQEKAPFDAATALAALQKLSEDADRMDVEAHYPAGTETGDTKAGPAIWSDREGFNAAVAKFQADAKAAVDANPQDLASFKATFGPVAENCGACHQKYRQ</sequence>
<gene>
    <name evidence="9" type="ORF">GCM10010136_15620</name>
</gene>
<dbReference type="Pfam" id="PF01322">
    <property type="entry name" value="Cytochrom_C_2"/>
    <property type="match status" value="1"/>
</dbReference>
<dbReference type="RefSeq" id="WP_189489422.1">
    <property type="nucleotide sequence ID" value="NZ_BMZO01000004.1"/>
</dbReference>
<comment type="caution">
    <text evidence="9">The sequence shown here is derived from an EMBL/GenBank/DDBJ whole genome shotgun (WGS) entry which is preliminary data.</text>
</comment>
<reference evidence="9" key="1">
    <citation type="journal article" date="2014" name="Int. J. Syst. Evol. Microbiol.">
        <title>Complete genome sequence of Corynebacterium casei LMG S-19264T (=DSM 44701T), isolated from a smear-ripened cheese.</title>
        <authorList>
            <consortium name="US DOE Joint Genome Institute (JGI-PGF)"/>
            <person name="Walter F."/>
            <person name="Albersmeier A."/>
            <person name="Kalinowski J."/>
            <person name="Ruckert C."/>
        </authorList>
    </citation>
    <scope>NUCLEOTIDE SEQUENCE</scope>
    <source>
        <strain evidence="9">KCTC 42097</strain>
    </source>
</reference>
<evidence type="ECO:0000256" key="1">
    <source>
        <dbReference type="ARBA" id="ARBA00022448"/>
    </source>
</evidence>
<protein>
    <submittedName>
        <fullName evidence="9">Cytochrome C556</fullName>
    </submittedName>
</protein>
<proteinExistence type="predicted"/>
<keyword evidence="10" id="KW-1185">Reference proteome</keyword>
<feature type="signal peptide" evidence="8">
    <location>
        <begin position="1"/>
        <end position="20"/>
    </location>
</feature>
<evidence type="ECO:0000256" key="7">
    <source>
        <dbReference type="PIRSR" id="PIRSR000027-2"/>
    </source>
</evidence>